<dbReference type="EC" id="5.6.2.4" evidence="13"/>
<dbReference type="PROSITE" id="PS51198">
    <property type="entry name" value="UVRD_HELICASE_ATP_BIND"/>
    <property type="match status" value="1"/>
</dbReference>
<dbReference type="AlphaFoldDB" id="A0A2I1KTB7"/>
<evidence type="ECO:0000256" key="5">
    <source>
        <dbReference type="ARBA" id="ARBA00022801"/>
    </source>
</evidence>
<evidence type="ECO:0000256" key="15">
    <source>
        <dbReference type="PROSITE-ProRule" id="PRU00560"/>
    </source>
</evidence>
<comment type="catalytic activity">
    <reaction evidence="14">
        <text>ATP + H2O = ADP + phosphate + H(+)</text>
        <dbReference type="Rhea" id="RHEA:13065"/>
        <dbReference type="ChEBI" id="CHEBI:15377"/>
        <dbReference type="ChEBI" id="CHEBI:15378"/>
        <dbReference type="ChEBI" id="CHEBI:30616"/>
        <dbReference type="ChEBI" id="CHEBI:43474"/>
        <dbReference type="ChEBI" id="CHEBI:456216"/>
        <dbReference type="EC" id="5.6.2.4"/>
    </reaction>
</comment>
<dbReference type="InterPro" id="IPR027417">
    <property type="entry name" value="P-loop_NTPase"/>
</dbReference>
<sequence length="1156" mass="123744">MSDDVMTQPIRLLPPLPVVPLPEPDEQTAQVLEQVRGGSNLVVLGAAGTGKSSLALRLLVEAVEQGRDALILAPTRGRAEQLRERAAQLLAGQGSGAVRVRTPGSYAFMVLSTSLSSRPDPLPAPVLLVGAEEDAALAQMLHPAHWQPLPPEAVTSRAFRSELRNLLARAGELGVGAAELAELAEELDVEIWRQAVPLLRAWDAQGRPSSSRRSQTRKMDSARIQDRAREALERWNADGVQVPPPVPDLVIVDDYQDCTAATSRLLARLARPDSSGHRSQVVVLGDPDVAVETFRGGTPSLLVEAEDRSGLAATRMTLRTRYRGGAELVRVWEDQADRVPVTGSPVHRHPRLAEQEVSGGCQPSETCTVVAGERTAAVTAIVASSACQETAHVARVMRSEHVLHGTAWDQMAVIVRSAGAAQAVARELRRRGVPLSASSPAVLLRAEPAAAAVTDVARSALAGELGQDDAPAQREAVLRLLTSPLIGLSVLDLRRLRRRLRTAFPQQEADEVLVRTACSLQLARALLEQLRQDPLVSQARSLERAARIVTEVRAVVQACHDARPQGDEGTGQGRVDAEELLWAAWQASGCAEQWRQVSLGGDTGSGEDGVLAEAAEHDLDVVTALFKRAEVWAERHPGQDAAVFLSELAGEVLPSDSVAPTGVRPAGVSVLTPAAAAGRQWEVVAVTGVNRDQWPDLRLRDSLTRAGLLVEAVTDRLPREPGGRRSAQMDRVSARAQVRADERRMLLAALTRATRRLVVTACQDEEHAPSGFFLEVARSAGVQVSDEDGQVLTSPDVGELTLRGLVAELRRATVRGHLPTATEQERQQGRQAAALLASVAQAGIGQADPSSWPHGVATSATALVADGERVRVSPSDVDNLSTCPLRWFLQRHGGDTGTSGQQRLGNVVHAIAERAQREGLRGESLHELLEAQMPELSDPGTWIEQLARQRAHDIIDRLDSYLASVPGQVLVEKRIDVELDLPLPPSEDTDDEPGRDGVIGVRLAGRIDRIEMVEALDEMQSGTQELDQLPAGQGRRVRVMDLKTGRRPAGDVARNAQLATYRMALEALGYEVSGAGLVALGESADRNGQTRIYPPGAALAASPDAQTGEDWASQLVAGAAVDASGARLEARVGDHCRFCSVKSSCPAVPEGRRSVA</sequence>
<dbReference type="InterPro" id="IPR003593">
    <property type="entry name" value="AAA+_ATPase"/>
</dbReference>
<keyword evidence="11" id="KW-0413">Isomerase</keyword>
<accession>A0A2I1KTB7</accession>
<evidence type="ECO:0000256" key="12">
    <source>
        <dbReference type="ARBA" id="ARBA00034617"/>
    </source>
</evidence>
<proteinExistence type="inferred from homology"/>
<evidence type="ECO:0000256" key="14">
    <source>
        <dbReference type="ARBA" id="ARBA00048988"/>
    </source>
</evidence>
<feature type="domain" description="UvrD-like helicase C-terminal" evidence="18">
    <location>
        <begin position="347"/>
        <end position="678"/>
    </location>
</feature>
<dbReference type="Gene3D" id="3.90.320.10">
    <property type="match status" value="1"/>
</dbReference>
<evidence type="ECO:0000256" key="6">
    <source>
        <dbReference type="ARBA" id="ARBA00022806"/>
    </source>
</evidence>
<evidence type="ECO:0000256" key="9">
    <source>
        <dbReference type="ARBA" id="ARBA00023125"/>
    </source>
</evidence>
<dbReference type="InterPro" id="IPR000212">
    <property type="entry name" value="DNA_helicase_UvrD/REP"/>
</dbReference>
<evidence type="ECO:0000259" key="17">
    <source>
        <dbReference type="PROSITE" id="PS51198"/>
    </source>
</evidence>
<dbReference type="PANTHER" id="PTHR11070">
    <property type="entry name" value="UVRD / RECB / PCRA DNA HELICASE FAMILY MEMBER"/>
    <property type="match status" value="1"/>
</dbReference>
<evidence type="ECO:0000256" key="11">
    <source>
        <dbReference type="ARBA" id="ARBA00023235"/>
    </source>
</evidence>
<feature type="binding site" evidence="15">
    <location>
        <begin position="45"/>
        <end position="52"/>
    </location>
    <ligand>
        <name>ATP</name>
        <dbReference type="ChEBI" id="CHEBI:30616"/>
    </ligand>
</feature>
<dbReference type="GO" id="GO:0005524">
    <property type="term" value="F:ATP binding"/>
    <property type="evidence" value="ECO:0007669"/>
    <property type="project" value="UniProtKB-UniRule"/>
</dbReference>
<evidence type="ECO:0000259" key="18">
    <source>
        <dbReference type="PROSITE" id="PS51217"/>
    </source>
</evidence>
<keyword evidence="8 15" id="KW-0067">ATP-binding</keyword>
<keyword evidence="7" id="KW-0269">Exonuclease</keyword>
<keyword evidence="3 15" id="KW-0547">Nucleotide-binding</keyword>
<dbReference type="GO" id="GO:0003677">
    <property type="term" value="F:DNA binding"/>
    <property type="evidence" value="ECO:0007669"/>
    <property type="project" value="UniProtKB-KW"/>
</dbReference>
<dbReference type="GO" id="GO:0006281">
    <property type="term" value="P:DNA repair"/>
    <property type="evidence" value="ECO:0007669"/>
    <property type="project" value="UniProtKB-KW"/>
</dbReference>
<feature type="region of interest" description="Disordered" evidence="16">
    <location>
        <begin position="204"/>
        <end position="223"/>
    </location>
</feature>
<keyword evidence="9" id="KW-0238">DNA-binding</keyword>
<evidence type="ECO:0000256" key="3">
    <source>
        <dbReference type="ARBA" id="ARBA00022741"/>
    </source>
</evidence>
<evidence type="ECO:0000256" key="7">
    <source>
        <dbReference type="ARBA" id="ARBA00022839"/>
    </source>
</evidence>
<keyword evidence="5 15" id="KW-0378">Hydrolase</keyword>
<dbReference type="EMBL" id="PKHA01000004">
    <property type="protein sequence ID" value="PKY98859.1"/>
    <property type="molecule type" value="Genomic_DNA"/>
</dbReference>
<keyword evidence="6 15" id="KW-0347">Helicase</keyword>
<comment type="catalytic activity">
    <reaction evidence="12">
        <text>Couples ATP hydrolysis with the unwinding of duplex DNA by translocating in the 3'-5' direction.</text>
        <dbReference type="EC" id="5.6.2.4"/>
    </reaction>
</comment>
<evidence type="ECO:0000256" key="2">
    <source>
        <dbReference type="ARBA" id="ARBA00022722"/>
    </source>
</evidence>
<dbReference type="RefSeq" id="WP_006548597.1">
    <property type="nucleotide sequence ID" value="NZ_JAHAIH010000003.1"/>
</dbReference>
<dbReference type="Gene3D" id="3.40.50.300">
    <property type="entry name" value="P-loop containing nucleotide triphosphate hydrolases"/>
    <property type="match status" value="2"/>
</dbReference>
<evidence type="ECO:0000256" key="13">
    <source>
        <dbReference type="ARBA" id="ARBA00034808"/>
    </source>
</evidence>
<organism evidence="19 20">
    <name type="scientific">Actinomyces urogenitalis</name>
    <dbReference type="NCBI Taxonomy" id="103621"/>
    <lineage>
        <taxon>Bacteria</taxon>
        <taxon>Bacillati</taxon>
        <taxon>Actinomycetota</taxon>
        <taxon>Actinomycetes</taxon>
        <taxon>Actinomycetales</taxon>
        <taxon>Actinomycetaceae</taxon>
        <taxon>Actinomyces</taxon>
    </lineage>
</organism>
<evidence type="ECO:0000256" key="1">
    <source>
        <dbReference type="ARBA" id="ARBA00009922"/>
    </source>
</evidence>
<dbReference type="SMART" id="SM00382">
    <property type="entry name" value="AAA"/>
    <property type="match status" value="1"/>
</dbReference>
<evidence type="ECO:0000256" key="8">
    <source>
        <dbReference type="ARBA" id="ARBA00022840"/>
    </source>
</evidence>
<dbReference type="InterPro" id="IPR011604">
    <property type="entry name" value="PDDEXK-like_dom_sf"/>
</dbReference>
<evidence type="ECO:0000313" key="20">
    <source>
        <dbReference type="Proteomes" id="UP000234778"/>
    </source>
</evidence>
<evidence type="ECO:0000256" key="16">
    <source>
        <dbReference type="SAM" id="MobiDB-lite"/>
    </source>
</evidence>
<dbReference type="Pfam" id="PF00580">
    <property type="entry name" value="UvrD-helicase"/>
    <property type="match status" value="1"/>
</dbReference>
<dbReference type="Gene3D" id="1.10.486.10">
    <property type="entry name" value="PCRA, domain 4"/>
    <property type="match status" value="1"/>
</dbReference>
<dbReference type="InterPro" id="IPR014016">
    <property type="entry name" value="UvrD-like_ATP-bd"/>
</dbReference>
<comment type="similarity">
    <text evidence="1">Belongs to the helicase family. UvrD subfamily.</text>
</comment>
<reference evidence="19 20" key="1">
    <citation type="submission" date="2017-12" db="EMBL/GenBank/DDBJ databases">
        <title>Phylogenetic diversity of female urinary microbiome.</title>
        <authorList>
            <person name="Thomas-White K."/>
            <person name="Wolfe A.J."/>
        </authorList>
    </citation>
    <scope>NUCLEOTIDE SEQUENCE [LARGE SCALE GENOMIC DNA]</scope>
    <source>
        <strain evidence="19 20">UMB0319</strain>
    </source>
</reference>
<feature type="domain" description="UvrD-like helicase ATP-binding" evidence="17">
    <location>
        <begin position="24"/>
        <end position="325"/>
    </location>
</feature>
<evidence type="ECO:0000256" key="4">
    <source>
        <dbReference type="ARBA" id="ARBA00022763"/>
    </source>
</evidence>
<keyword evidence="4" id="KW-0227">DNA damage</keyword>
<dbReference type="SUPFAM" id="SSF52540">
    <property type="entry name" value="P-loop containing nucleoside triphosphate hydrolases"/>
    <property type="match status" value="1"/>
</dbReference>
<dbReference type="InterPro" id="IPR013986">
    <property type="entry name" value="DExx_box_DNA_helicase_dom_sf"/>
</dbReference>
<dbReference type="Pfam" id="PF12705">
    <property type="entry name" value="PDDEXK_1"/>
    <property type="match status" value="2"/>
</dbReference>
<evidence type="ECO:0000313" key="19">
    <source>
        <dbReference type="EMBL" id="PKY98859.1"/>
    </source>
</evidence>
<keyword evidence="10" id="KW-0234">DNA repair</keyword>
<comment type="caution">
    <text evidence="19">The sequence shown here is derived from an EMBL/GenBank/DDBJ whole genome shotgun (WGS) entry which is preliminary data.</text>
</comment>
<evidence type="ECO:0000256" key="10">
    <source>
        <dbReference type="ARBA" id="ARBA00023204"/>
    </source>
</evidence>
<dbReference type="Gene3D" id="1.10.10.160">
    <property type="match status" value="1"/>
</dbReference>
<name>A0A2I1KTB7_9ACTO</name>
<keyword evidence="2" id="KW-0540">Nuclease</keyword>
<dbReference type="Proteomes" id="UP000234778">
    <property type="component" value="Unassembled WGS sequence"/>
</dbReference>
<dbReference type="InterPro" id="IPR038726">
    <property type="entry name" value="PDDEXK_AddAB-type"/>
</dbReference>
<dbReference type="GeneID" id="81708403"/>
<dbReference type="PROSITE" id="PS51217">
    <property type="entry name" value="UVRD_HELICASE_CTER"/>
    <property type="match status" value="1"/>
</dbReference>
<gene>
    <name evidence="19" type="ORF">CYJ26_05595</name>
</gene>
<protein>
    <recommendedName>
        <fullName evidence="13">DNA 3'-5' helicase</fullName>
        <ecNumber evidence="13">5.6.2.4</ecNumber>
    </recommendedName>
</protein>
<dbReference type="InterPro" id="IPR014017">
    <property type="entry name" value="DNA_helicase_UvrD-like_C"/>
</dbReference>
<dbReference type="GO" id="GO:0043138">
    <property type="term" value="F:3'-5' DNA helicase activity"/>
    <property type="evidence" value="ECO:0007669"/>
    <property type="project" value="UniProtKB-EC"/>
</dbReference>
<dbReference type="GO" id="GO:0004527">
    <property type="term" value="F:exonuclease activity"/>
    <property type="evidence" value="ECO:0007669"/>
    <property type="project" value="UniProtKB-KW"/>
</dbReference>